<dbReference type="EMBL" id="BOPH01000088">
    <property type="protein sequence ID" value="GIJ71540.1"/>
    <property type="molecule type" value="Genomic_DNA"/>
</dbReference>
<dbReference type="RefSeq" id="WP_203931401.1">
    <property type="nucleotide sequence ID" value="NZ_BOPH01000088.1"/>
</dbReference>
<proteinExistence type="predicted"/>
<feature type="compositionally biased region" description="Low complexity" evidence="1">
    <location>
        <begin position="65"/>
        <end position="75"/>
    </location>
</feature>
<dbReference type="AlphaFoldDB" id="A0A8J4A1H9"/>
<keyword evidence="3" id="KW-1185">Reference proteome</keyword>
<gene>
    <name evidence="2" type="ORF">Voc01_064570</name>
</gene>
<dbReference type="GO" id="GO:0034220">
    <property type="term" value="P:monoatomic ion transmembrane transport"/>
    <property type="evidence" value="ECO:0007669"/>
    <property type="project" value="InterPro"/>
</dbReference>
<evidence type="ECO:0000313" key="2">
    <source>
        <dbReference type="EMBL" id="GIJ71540.1"/>
    </source>
</evidence>
<organism evidence="2 3">
    <name type="scientific">Virgisporangium ochraceum</name>
    <dbReference type="NCBI Taxonomy" id="65505"/>
    <lineage>
        <taxon>Bacteria</taxon>
        <taxon>Bacillati</taxon>
        <taxon>Actinomycetota</taxon>
        <taxon>Actinomycetes</taxon>
        <taxon>Micromonosporales</taxon>
        <taxon>Micromonosporaceae</taxon>
        <taxon>Virgisporangium</taxon>
    </lineage>
</organism>
<feature type="region of interest" description="Disordered" evidence="1">
    <location>
        <begin position="65"/>
        <end position="86"/>
    </location>
</feature>
<comment type="caution">
    <text evidence="2">The sequence shown here is derived from an EMBL/GenBank/DDBJ whole genome shotgun (WGS) entry which is preliminary data.</text>
</comment>
<protein>
    <submittedName>
        <fullName evidence="2">Uncharacterized protein</fullName>
    </submittedName>
</protein>
<name>A0A8J4A1H9_9ACTN</name>
<dbReference type="Gene3D" id="3.40.50.10580">
    <property type="entry name" value="ATPase, V1 complex, subunit F"/>
    <property type="match status" value="1"/>
</dbReference>
<accession>A0A8J4A1H9</accession>
<sequence>MSGTEPVPGSVVVVGERERVEGYGLAGASVVVADGPDDVRAALRDLPSETVLVVLTRAAAAALDPALGPDDPGPGSTMDRQVVVLP</sequence>
<reference evidence="2" key="1">
    <citation type="submission" date="2021-01" db="EMBL/GenBank/DDBJ databases">
        <title>Whole genome shotgun sequence of Virgisporangium ochraceum NBRC 16418.</title>
        <authorList>
            <person name="Komaki H."/>
            <person name="Tamura T."/>
        </authorList>
    </citation>
    <scope>NUCLEOTIDE SEQUENCE</scope>
    <source>
        <strain evidence="2">NBRC 16418</strain>
    </source>
</reference>
<dbReference type="SUPFAM" id="SSF159468">
    <property type="entry name" value="AtpF-like"/>
    <property type="match status" value="1"/>
</dbReference>
<evidence type="ECO:0000256" key="1">
    <source>
        <dbReference type="SAM" id="MobiDB-lite"/>
    </source>
</evidence>
<dbReference type="InterPro" id="IPR036906">
    <property type="entry name" value="ATPase_V1_fsu_sf"/>
</dbReference>
<dbReference type="Proteomes" id="UP000635606">
    <property type="component" value="Unassembled WGS sequence"/>
</dbReference>
<evidence type="ECO:0000313" key="3">
    <source>
        <dbReference type="Proteomes" id="UP000635606"/>
    </source>
</evidence>